<gene>
    <name evidence="1" type="ORF">TKK_013753</name>
</gene>
<accession>A0ABD2WFX6</accession>
<evidence type="ECO:0000313" key="1">
    <source>
        <dbReference type="EMBL" id="KAL3391858.1"/>
    </source>
</evidence>
<protein>
    <submittedName>
        <fullName evidence="1">Uncharacterized protein</fullName>
    </submittedName>
</protein>
<reference evidence="1 2" key="1">
    <citation type="journal article" date="2024" name="bioRxiv">
        <title>A reference genome for Trichogramma kaykai: A tiny desert-dwelling parasitoid wasp with competing sex-ratio distorters.</title>
        <authorList>
            <person name="Culotta J."/>
            <person name="Lindsey A.R."/>
        </authorList>
    </citation>
    <scope>NUCLEOTIDE SEQUENCE [LARGE SCALE GENOMIC DNA]</scope>
    <source>
        <strain evidence="1 2">KSX58</strain>
    </source>
</reference>
<dbReference type="AlphaFoldDB" id="A0ABD2WFX6"/>
<sequence length="195" mass="22287">MASAQFALSATSYNCVRSSRQELLKLAALRLYYIICSALTQRPLEASHRSDSQLTKKLSWRGALVIGSNSRRVTGLSQIANIKARTRINVRIQFTLELATENLQFTKTRTGKLKQLFAFIYLEICAACTERKRGIVQYTCGSSAREQYKRRTRSISTFRDVINHEPVARPAEKPSRAIYCQLSRLFQLHYTFAQI</sequence>
<organism evidence="1 2">
    <name type="scientific">Trichogramma kaykai</name>
    <dbReference type="NCBI Taxonomy" id="54128"/>
    <lineage>
        <taxon>Eukaryota</taxon>
        <taxon>Metazoa</taxon>
        <taxon>Ecdysozoa</taxon>
        <taxon>Arthropoda</taxon>
        <taxon>Hexapoda</taxon>
        <taxon>Insecta</taxon>
        <taxon>Pterygota</taxon>
        <taxon>Neoptera</taxon>
        <taxon>Endopterygota</taxon>
        <taxon>Hymenoptera</taxon>
        <taxon>Apocrita</taxon>
        <taxon>Proctotrupomorpha</taxon>
        <taxon>Chalcidoidea</taxon>
        <taxon>Trichogrammatidae</taxon>
        <taxon>Trichogramma</taxon>
    </lineage>
</organism>
<dbReference type="EMBL" id="JBJJXI010000108">
    <property type="protein sequence ID" value="KAL3391858.1"/>
    <property type="molecule type" value="Genomic_DNA"/>
</dbReference>
<dbReference type="Proteomes" id="UP001627154">
    <property type="component" value="Unassembled WGS sequence"/>
</dbReference>
<evidence type="ECO:0000313" key="2">
    <source>
        <dbReference type="Proteomes" id="UP001627154"/>
    </source>
</evidence>
<keyword evidence="2" id="KW-1185">Reference proteome</keyword>
<proteinExistence type="predicted"/>
<comment type="caution">
    <text evidence="1">The sequence shown here is derived from an EMBL/GenBank/DDBJ whole genome shotgun (WGS) entry which is preliminary data.</text>
</comment>
<name>A0ABD2WFX6_9HYME</name>